<gene>
    <name evidence="1" type="ORF">CLV70_1137</name>
</gene>
<proteinExistence type="predicted"/>
<organism evidence="1 2">
    <name type="scientific">Pseudosporangium ferrugineum</name>
    <dbReference type="NCBI Taxonomy" id="439699"/>
    <lineage>
        <taxon>Bacteria</taxon>
        <taxon>Bacillati</taxon>
        <taxon>Actinomycetota</taxon>
        <taxon>Actinomycetes</taxon>
        <taxon>Micromonosporales</taxon>
        <taxon>Micromonosporaceae</taxon>
        <taxon>Pseudosporangium</taxon>
    </lineage>
</organism>
<protein>
    <submittedName>
        <fullName evidence="1">Putative sensory transduction regulator</fullName>
    </submittedName>
</protein>
<dbReference type="AlphaFoldDB" id="A0A2T0RTN4"/>
<reference evidence="1 2" key="1">
    <citation type="submission" date="2018-03" db="EMBL/GenBank/DDBJ databases">
        <title>Genomic Encyclopedia of Archaeal and Bacterial Type Strains, Phase II (KMG-II): from individual species to whole genera.</title>
        <authorList>
            <person name="Goeker M."/>
        </authorList>
    </citation>
    <scope>NUCLEOTIDE SEQUENCE [LARGE SCALE GENOMIC DNA]</scope>
    <source>
        <strain evidence="1 2">DSM 45348</strain>
    </source>
</reference>
<dbReference type="RefSeq" id="WP_106129259.1">
    <property type="nucleotide sequence ID" value="NZ_PVZG01000013.1"/>
</dbReference>
<dbReference type="Pfam" id="PF10722">
    <property type="entry name" value="YbjN"/>
    <property type="match status" value="1"/>
</dbReference>
<sequence length="138" mass="15319">MAAPLEQLSHDMIVSALTAREFAHFVDDDGDIGGNWQGCLIYFFRLGKNQEIFQVRALTHPEFSTDDVPQLYAFCNAWNHDRLWPKAYVHTDDDGVVRIVGEVGADFEHGVTPEQLDQVMICGIATGVELAEAVAALK</sequence>
<dbReference type="InterPro" id="IPR019660">
    <property type="entry name" value="Put_sensory_transdc_reg_YbjN"/>
</dbReference>
<evidence type="ECO:0000313" key="1">
    <source>
        <dbReference type="EMBL" id="PRY24569.1"/>
    </source>
</evidence>
<dbReference type="EMBL" id="PVZG01000013">
    <property type="protein sequence ID" value="PRY24569.1"/>
    <property type="molecule type" value="Genomic_DNA"/>
</dbReference>
<name>A0A2T0RTN4_9ACTN</name>
<evidence type="ECO:0000313" key="2">
    <source>
        <dbReference type="Proteomes" id="UP000239209"/>
    </source>
</evidence>
<keyword evidence="2" id="KW-1185">Reference proteome</keyword>
<dbReference type="OrthoDB" id="3256964at2"/>
<dbReference type="Proteomes" id="UP000239209">
    <property type="component" value="Unassembled WGS sequence"/>
</dbReference>
<accession>A0A2T0RTN4</accession>
<comment type="caution">
    <text evidence="1">The sequence shown here is derived from an EMBL/GenBank/DDBJ whole genome shotgun (WGS) entry which is preliminary data.</text>
</comment>